<organism evidence="5 6">
    <name type="scientific">Paenibacillus lycopersici</name>
    <dbReference type="NCBI Taxonomy" id="2704462"/>
    <lineage>
        <taxon>Bacteria</taxon>
        <taxon>Bacillati</taxon>
        <taxon>Bacillota</taxon>
        <taxon>Bacilli</taxon>
        <taxon>Bacillales</taxon>
        <taxon>Paenibacillaceae</taxon>
        <taxon>Paenibacillus</taxon>
    </lineage>
</organism>
<keyword evidence="1" id="KW-0805">Transcription regulation</keyword>
<evidence type="ECO:0000313" key="6">
    <source>
        <dbReference type="Proteomes" id="UP000476064"/>
    </source>
</evidence>
<dbReference type="Proteomes" id="UP000476064">
    <property type="component" value="Chromosome"/>
</dbReference>
<evidence type="ECO:0000259" key="4">
    <source>
        <dbReference type="PROSITE" id="PS01124"/>
    </source>
</evidence>
<accession>A0A6C0G5J1</accession>
<dbReference type="PROSITE" id="PS00041">
    <property type="entry name" value="HTH_ARAC_FAMILY_1"/>
    <property type="match status" value="1"/>
</dbReference>
<protein>
    <submittedName>
        <fullName evidence="5">AraC family transcriptional regulator</fullName>
    </submittedName>
</protein>
<evidence type="ECO:0000256" key="2">
    <source>
        <dbReference type="ARBA" id="ARBA00023125"/>
    </source>
</evidence>
<dbReference type="RefSeq" id="WP_162358793.1">
    <property type="nucleotide sequence ID" value="NZ_CP048209.1"/>
</dbReference>
<dbReference type="GO" id="GO:0003700">
    <property type="term" value="F:DNA-binding transcription factor activity"/>
    <property type="evidence" value="ECO:0007669"/>
    <property type="project" value="InterPro"/>
</dbReference>
<dbReference type="PROSITE" id="PS01124">
    <property type="entry name" value="HTH_ARAC_FAMILY_2"/>
    <property type="match status" value="1"/>
</dbReference>
<dbReference type="InterPro" id="IPR037923">
    <property type="entry name" value="HTH-like"/>
</dbReference>
<evidence type="ECO:0000256" key="3">
    <source>
        <dbReference type="ARBA" id="ARBA00023163"/>
    </source>
</evidence>
<dbReference type="InterPro" id="IPR003313">
    <property type="entry name" value="AraC-bd"/>
</dbReference>
<dbReference type="InterPro" id="IPR018060">
    <property type="entry name" value="HTH_AraC"/>
</dbReference>
<dbReference type="InterPro" id="IPR018062">
    <property type="entry name" value="HTH_AraC-typ_CS"/>
</dbReference>
<name>A0A6C0G5J1_9BACL</name>
<dbReference type="Gene3D" id="1.10.10.60">
    <property type="entry name" value="Homeodomain-like"/>
    <property type="match status" value="2"/>
</dbReference>
<dbReference type="GO" id="GO:0043565">
    <property type="term" value="F:sequence-specific DNA binding"/>
    <property type="evidence" value="ECO:0007669"/>
    <property type="project" value="InterPro"/>
</dbReference>
<dbReference type="PANTHER" id="PTHR43280:SF28">
    <property type="entry name" value="HTH-TYPE TRANSCRIPTIONAL ACTIVATOR RHAS"/>
    <property type="match status" value="1"/>
</dbReference>
<dbReference type="InterPro" id="IPR009057">
    <property type="entry name" value="Homeodomain-like_sf"/>
</dbReference>
<keyword evidence="6" id="KW-1185">Reference proteome</keyword>
<feature type="domain" description="HTH araC/xylS-type" evidence="4">
    <location>
        <begin position="194"/>
        <end position="292"/>
    </location>
</feature>
<dbReference type="SUPFAM" id="SSF46689">
    <property type="entry name" value="Homeodomain-like"/>
    <property type="match status" value="2"/>
</dbReference>
<gene>
    <name evidence="5" type="ORF">GXP70_21840</name>
</gene>
<dbReference type="InterPro" id="IPR020449">
    <property type="entry name" value="Tscrpt_reg_AraC-type_HTH"/>
</dbReference>
<dbReference type="InterPro" id="IPR014710">
    <property type="entry name" value="RmlC-like_jellyroll"/>
</dbReference>
<dbReference type="SUPFAM" id="SSF51215">
    <property type="entry name" value="Regulatory protein AraC"/>
    <property type="match status" value="1"/>
</dbReference>
<dbReference type="AlphaFoldDB" id="A0A6C0G5J1"/>
<proteinExistence type="predicted"/>
<dbReference type="Gene3D" id="2.60.120.10">
    <property type="entry name" value="Jelly Rolls"/>
    <property type="match status" value="1"/>
</dbReference>
<dbReference type="Pfam" id="PF12833">
    <property type="entry name" value="HTH_18"/>
    <property type="match status" value="1"/>
</dbReference>
<dbReference type="KEGG" id="plyc:GXP70_21840"/>
<evidence type="ECO:0000256" key="1">
    <source>
        <dbReference type="ARBA" id="ARBA00023015"/>
    </source>
</evidence>
<dbReference type="Pfam" id="PF02311">
    <property type="entry name" value="AraC_binding"/>
    <property type="match status" value="1"/>
</dbReference>
<keyword evidence="2" id="KW-0238">DNA-binding</keyword>
<sequence length="297" mass="34857">MTIFKGDMYFQLDDFPFYIDRYTIRKNEAIPSHTHDFVELVFVVEGSAMHEMSGHTYQLAAGNVFVVEPNVYHSYKCEPDKETVVYNVLFDAAFLQREMEVLQQMPSFIDFFYLVPFLRKSQSFVPYHPLQPSQKVHIQAHLQTIYDEFKQRRDGYQLVIKTRLIECLVWLSRFHQENREAEHRPGIGDRAWMESIVNFVDQHYYQPLTLQQLSRLSGMSVSSFTAKFKEAAGMSLLDYKHTVQVRHASTLLRTTDKKVLDIAHETGFGDISFFNRIFRKHTGFSPREFRSSSPRPS</sequence>
<dbReference type="EMBL" id="CP048209">
    <property type="protein sequence ID" value="QHT62360.1"/>
    <property type="molecule type" value="Genomic_DNA"/>
</dbReference>
<reference evidence="5 6" key="1">
    <citation type="submission" date="2020-01" db="EMBL/GenBank/DDBJ databases">
        <title>Paenibacillus sp. nov., isolated from tomato rhizosphere.</title>
        <authorList>
            <person name="Weon H.-Y."/>
            <person name="Lee S.A."/>
        </authorList>
    </citation>
    <scope>NUCLEOTIDE SEQUENCE [LARGE SCALE GENOMIC DNA]</scope>
    <source>
        <strain evidence="5 6">12200R-189</strain>
    </source>
</reference>
<dbReference type="PRINTS" id="PR00032">
    <property type="entry name" value="HTHARAC"/>
</dbReference>
<keyword evidence="3" id="KW-0804">Transcription</keyword>
<dbReference type="PANTHER" id="PTHR43280">
    <property type="entry name" value="ARAC-FAMILY TRANSCRIPTIONAL REGULATOR"/>
    <property type="match status" value="1"/>
</dbReference>
<dbReference type="SMART" id="SM00342">
    <property type="entry name" value="HTH_ARAC"/>
    <property type="match status" value="1"/>
</dbReference>
<evidence type="ECO:0000313" key="5">
    <source>
        <dbReference type="EMBL" id="QHT62360.1"/>
    </source>
</evidence>